<protein>
    <recommendedName>
        <fullName evidence="2">Transporter</fullName>
    </recommendedName>
</protein>
<gene>
    <name evidence="1" type="ORF">METZ01_LOCUS51266</name>
</gene>
<evidence type="ECO:0000313" key="1">
    <source>
        <dbReference type="EMBL" id="SUZ98412.1"/>
    </source>
</evidence>
<accession>A0A381S2V5</accession>
<dbReference type="AlphaFoldDB" id="A0A381S2V5"/>
<reference evidence="1" key="1">
    <citation type="submission" date="2018-05" db="EMBL/GenBank/DDBJ databases">
        <authorList>
            <person name="Lanie J.A."/>
            <person name="Ng W.-L."/>
            <person name="Kazmierczak K.M."/>
            <person name="Andrzejewski T.M."/>
            <person name="Davidsen T.M."/>
            <person name="Wayne K.J."/>
            <person name="Tettelin H."/>
            <person name="Glass J.I."/>
            <person name="Rusch D."/>
            <person name="Podicherti R."/>
            <person name="Tsui H.-C.T."/>
            <person name="Winkler M.E."/>
        </authorList>
    </citation>
    <scope>NUCLEOTIDE SEQUENCE</scope>
</reference>
<dbReference type="EMBL" id="UINC01002602">
    <property type="protein sequence ID" value="SUZ98412.1"/>
    <property type="molecule type" value="Genomic_DNA"/>
</dbReference>
<proteinExistence type="predicted"/>
<evidence type="ECO:0008006" key="2">
    <source>
        <dbReference type="Google" id="ProtNLM"/>
    </source>
</evidence>
<dbReference type="InterPro" id="IPR025737">
    <property type="entry name" value="FApF"/>
</dbReference>
<sequence>MFSRKTGIIALFSNLVVMFWAMAAQAYVGLCCAHCGGNMPLNIFGGGIPEPHEFRFKISQMFMEMGPLRDGTSDILSTTLVGMANGNTFPSVPRSMQKHMTMIGGAYSFTDKFAVMAMTNYTANSMPMEVKPSMGTNFTMKSDGIGDITLLGKYRLYADDHLVPTSQLSTVFGISIPTGNIEKKFSNSTVSGVNGTILPYKMQLGSGTVDPIIALTYQGSRDPFWWGVNTKLQAHIYNNIQGYRRGQEFFYDFYFMKQVHDKWVIHTQLNGSWEGKMSREAYSGRILGHGHKSTSPANNFTSPLFDPHNYGGHKVGISLGAQFQPIPMQIIELTATLPVYQNLNGPQMRDNWMLRLSYYFEVPTKKSRRYKGFSAPKELGF</sequence>
<name>A0A381S2V5_9ZZZZ</name>
<organism evidence="1">
    <name type="scientific">marine metagenome</name>
    <dbReference type="NCBI Taxonomy" id="408172"/>
    <lineage>
        <taxon>unclassified sequences</taxon>
        <taxon>metagenomes</taxon>
        <taxon>ecological metagenomes</taxon>
    </lineage>
</organism>
<dbReference type="Pfam" id="PF13557">
    <property type="entry name" value="Phenol_MetA_deg"/>
    <property type="match status" value="1"/>
</dbReference>